<evidence type="ECO:0000313" key="1">
    <source>
        <dbReference type="EMBL" id="SBT06533.1"/>
    </source>
</evidence>
<protein>
    <submittedName>
        <fullName evidence="1">Uncharacterized protein</fullName>
    </submittedName>
</protein>
<dbReference type="EMBL" id="FLQY01000101">
    <property type="protein sequence ID" value="SBT06533.1"/>
    <property type="molecule type" value="Genomic_DNA"/>
</dbReference>
<dbReference type="AlphaFoldDB" id="A0A1A8XRE7"/>
<accession>A0A1A8XRE7</accession>
<organism evidence="1 2">
    <name type="scientific">Candidatus Propionivibrio aalborgensis</name>
    <dbReference type="NCBI Taxonomy" id="1860101"/>
    <lineage>
        <taxon>Bacteria</taxon>
        <taxon>Pseudomonadati</taxon>
        <taxon>Pseudomonadota</taxon>
        <taxon>Betaproteobacteria</taxon>
        <taxon>Rhodocyclales</taxon>
        <taxon>Rhodocyclaceae</taxon>
        <taxon>Propionivibrio</taxon>
    </lineage>
</organism>
<reference evidence="1 2" key="1">
    <citation type="submission" date="2016-06" db="EMBL/GenBank/DDBJ databases">
        <authorList>
            <person name="Kjaerup R.B."/>
            <person name="Dalgaard T.S."/>
            <person name="Juul-Madsen H.R."/>
        </authorList>
    </citation>
    <scope>NUCLEOTIDE SEQUENCE [LARGE SCALE GENOMIC DNA]</scope>
    <source>
        <strain evidence="1">2</strain>
    </source>
</reference>
<evidence type="ECO:0000313" key="2">
    <source>
        <dbReference type="Proteomes" id="UP000199600"/>
    </source>
</evidence>
<dbReference type="Proteomes" id="UP000199600">
    <property type="component" value="Unassembled WGS sequence"/>
</dbReference>
<gene>
    <name evidence="1" type="ORF">PROAA_190031</name>
</gene>
<keyword evidence="2" id="KW-1185">Reference proteome</keyword>
<sequence>MRGTRSVRLDSGSGMEKRTRSIVLAMTLFALSRQGKYDTNFVPPEHAVWIPVNYIAAQLGCGAKLA</sequence>
<name>A0A1A8XRE7_9RHOO</name>
<proteinExistence type="predicted"/>